<dbReference type="Gene3D" id="2.60.120.10">
    <property type="entry name" value="Jelly Rolls"/>
    <property type="match status" value="1"/>
</dbReference>
<gene>
    <name evidence="4" type="ORF">H9K76_00440</name>
</gene>
<evidence type="ECO:0000313" key="5">
    <source>
        <dbReference type="Proteomes" id="UP000515811"/>
    </source>
</evidence>
<dbReference type="Pfam" id="PF07883">
    <property type="entry name" value="Cupin_2"/>
    <property type="match status" value="1"/>
</dbReference>
<dbReference type="Proteomes" id="UP000515811">
    <property type="component" value="Chromosome"/>
</dbReference>
<evidence type="ECO:0000313" key="4">
    <source>
        <dbReference type="EMBL" id="QNN59370.1"/>
    </source>
</evidence>
<dbReference type="SUPFAM" id="SSF46689">
    <property type="entry name" value="Homeodomain-like"/>
    <property type="match status" value="1"/>
</dbReference>
<dbReference type="Pfam" id="PF12833">
    <property type="entry name" value="HTH_18"/>
    <property type="match status" value="1"/>
</dbReference>
<sequence length="236" mass="26118">MARHAHPPFLLTAPVASIRHYSGEHAAHAHDHAQILYALEGRMELEVNGRAAFVDAACGMVVPAGVEHGFLASPGARLLVIDAPHDRSGVDKVRRFAVPGALRGAQQAPVDGGDAGNRLDDLLDAPRVIARRDLDLAHVREQVTRHLHEDWNTRRMAALVHLSAQRFHLRWLELTGKTPQQWLRDLRLDAAEVALARGESLETTALRYGYRSASALAFALRRDRHVGARDLRRKPA</sequence>
<dbReference type="GO" id="GO:0003700">
    <property type="term" value="F:DNA-binding transcription factor activity"/>
    <property type="evidence" value="ECO:0007669"/>
    <property type="project" value="InterPro"/>
</dbReference>
<dbReference type="GO" id="GO:0043565">
    <property type="term" value="F:sequence-specific DNA binding"/>
    <property type="evidence" value="ECO:0007669"/>
    <property type="project" value="InterPro"/>
</dbReference>
<dbReference type="InterPro" id="IPR018060">
    <property type="entry name" value="HTH_AraC"/>
</dbReference>
<name>A0A7G9RUU5_9BURK</name>
<proteinExistence type="predicted"/>
<dbReference type="PANTHER" id="PTHR11019:SF159">
    <property type="entry name" value="TRANSCRIPTIONAL REGULATOR-RELATED"/>
    <property type="match status" value="1"/>
</dbReference>
<organism evidence="4 5">
    <name type="scientific">Diaphorobacter ruginosibacter</name>
    <dbReference type="NCBI Taxonomy" id="1715720"/>
    <lineage>
        <taxon>Bacteria</taxon>
        <taxon>Pseudomonadati</taxon>
        <taxon>Pseudomonadota</taxon>
        <taxon>Betaproteobacteria</taxon>
        <taxon>Burkholderiales</taxon>
        <taxon>Comamonadaceae</taxon>
        <taxon>Diaphorobacter</taxon>
    </lineage>
</organism>
<keyword evidence="2" id="KW-0804">Transcription</keyword>
<feature type="domain" description="HTH araC/xylS-type" evidence="3">
    <location>
        <begin position="137"/>
        <end position="234"/>
    </location>
</feature>
<dbReference type="SMART" id="SM00342">
    <property type="entry name" value="HTH_ARAC"/>
    <property type="match status" value="1"/>
</dbReference>
<dbReference type="PROSITE" id="PS01124">
    <property type="entry name" value="HTH_ARAC_FAMILY_2"/>
    <property type="match status" value="1"/>
</dbReference>
<dbReference type="RefSeq" id="WP_187600383.1">
    <property type="nucleotide sequence ID" value="NZ_CP060714.1"/>
</dbReference>
<dbReference type="SUPFAM" id="SSF51182">
    <property type="entry name" value="RmlC-like cupins"/>
    <property type="match status" value="1"/>
</dbReference>
<dbReference type="PANTHER" id="PTHR11019">
    <property type="entry name" value="HTH-TYPE TRANSCRIPTIONAL REGULATOR NIMR"/>
    <property type="match status" value="1"/>
</dbReference>
<protein>
    <submittedName>
        <fullName evidence="4">Helix-turn-helix transcriptional regulator</fullName>
    </submittedName>
</protein>
<dbReference type="InterPro" id="IPR011051">
    <property type="entry name" value="RmlC_Cupin_sf"/>
</dbReference>
<accession>A0A7G9RUU5</accession>
<evidence type="ECO:0000256" key="1">
    <source>
        <dbReference type="ARBA" id="ARBA00023015"/>
    </source>
</evidence>
<keyword evidence="5" id="KW-1185">Reference proteome</keyword>
<dbReference type="InterPro" id="IPR013096">
    <property type="entry name" value="Cupin_2"/>
</dbReference>
<evidence type="ECO:0000256" key="2">
    <source>
        <dbReference type="ARBA" id="ARBA00023163"/>
    </source>
</evidence>
<dbReference type="Gene3D" id="1.10.10.60">
    <property type="entry name" value="Homeodomain-like"/>
    <property type="match status" value="1"/>
</dbReference>
<dbReference type="AlphaFoldDB" id="A0A7G9RUU5"/>
<dbReference type="EMBL" id="CP060714">
    <property type="protein sequence ID" value="QNN59370.1"/>
    <property type="molecule type" value="Genomic_DNA"/>
</dbReference>
<dbReference type="InterPro" id="IPR009057">
    <property type="entry name" value="Homeodomain-like_sf"/>
</dbReference>
<evidence type="ECO:0000259" key="3">
    <source>
        <dbReference type="PROSITE" id="PS01124"/>
    </source>
</evidence>
<dbReference type="InterPro" id="IPR014710">
    <property type="entry name" value="RmlC-like_jellyroll"/>
</dbReference>
<reference evidence="4 5" key="1">
    <citation type="submission" date="2020-08" db="EMBL/GenBank/DDBJ databases">
        <title>Genome sequence of Diaphorobacter ruginosibacter DSM 27467T.</title>
        <authorList>
            <person name="Hyun D.-W."/>
            <person name="Bae J.-W."/>
        </authorList>
    </citation>
    <scope>NUCLEOTIDE SEQUENCE [LARGE SCALE GENOMIC DNA]</scope>
    <source>
        <strain evidence="4 5">DSM 27467</strain>
    </source>
</reference>
<dbReference type="KEGG" id="drg:H9K76_00440"/>
<keyword evidence="1" id="KW-0805">Transcription regulation</keyword>